<proteinExistence type="predicted"/>
<keyword evidence="3" id="KW-1185">Reference proteome</keyword>
<feature type="domain" description="Nitrate/nitrite sensing protein" evidence="1">
    <location>
        <begin position="45"/>
        <end position="262"/>
    </location>
</feature>
<reference evidence="3" key="1">
    <citation type="journal article" date="2019" name="Int. J. Syst. Evol. Microbiol.">
        <title>The Global Catalogue of Microorganisms (GCM) 10K type strain sequencing project: providing services to taxonomists for standard genome sequencing and annotation.</title>
        <authorList>
            <consortium name="The Broad Institute Genomics Platform"/>
            <consortium name="The Broad Institute Genome Sequencing Center for Infectious Disease"/>
            <person name="Wu L."/>
            <person name="Ma J."/>
        </authorList>
    </citation>
    <scope>NUCLEOTIDE SEQUENCE [LARGE SCALE GENOMIC DNA]</scope>
    <source>
        <strain evidence="3">CGMCC 1.10131</strain>
    </source>
</reference>
<comment type="caution">
    <text evidence="2">The sequence shown here is derived from an EMBL/GenBank/DDBJ whole genome shotgun (WGS) entry which is preliminary data.</text>
</comment>
<dbReference type="EMBL" id="BMDY01000012">
    <property type="protein sequence ID" value="GGB08537.1"/>
    <property type="molecule type" value="Genomic_DNA"/>
</dbReference>
<gene>
    <name evidence="2" type="ORF">GCM10007414_22470</name>
</gene>
<name>A0ABQ1I1V7_9ALTE</name>
<sequence length="278" mass="31562">MNTILLISAGVLSLIVLSSLLSWTLGRHRLKQRYAGLNTLKQLKNLIVSLQKHRGLSSAMLNGDKQQAPALQQQQQDIKSYSLELENEAFVSAQSRWDSFVQHWAKLQHSWKDNNLENNIAQHSLMIKNLLFLSQDLAEYYSLSSLSKQYKNIDFLWYELLETAESIGQVRALGSGLAAAQQSTSVERIRLAFLHNKIGQIDAQSLNHFAHSFIPEKPTYQGLLEELLITIEQELINKPQPTIPVNEYFQQATKVLEGLYQLFDAGIAHLEAQQNAKH</sequence>
<dbReference type="Pfam" id="PF08376">
    <property type="entry name" value="NIT"/>
    <property type="match status" value="1"/>
</dbReference>
<protein>
    <recommendedName>
        <fullName evidence="1">Nitrate/nitrite sensing protein domain-containing protein</fullName>
    </recommendedName>
</protein>
<dbReference type="Proteomes" id="UP000651977">
    <property type="component" value="Unassembled WGS sequence"/>
</dbReference>
<evidence type="ECO:0000259" key="1">
    <source>
        <dbReference type="Pfam" id="PF08376"/>
    </source>
</evidence>
<accession>A0ABQ1I1V7</accession>
<organism evidence="2 3">
    <name type="scientific">Agarivorans gilvus</name>
    <dbReference type="NCBI Taxonomy" id="680279"/>
    <lineage>
        <taxon>Bacteria</taxon>
        <taxon>Pseudomonadati</taxon>
        <taxon>Pseudomonadota</taxon>
        <taxon>Gammaproteobacteria</taxon>
        <taxon>Alteromonadales</taxon>
        <taxon>Alteromonadaceae</taxon>
        <taxon>Agarivorans</taxon>
    </lineage>
</organism>
<evidence type="ECO:0000313" key="3">
    <source>
        <dbReference type="Proteomes" id="UP000651977"/>
    </source>
</evidence>
<dbReference type="RefSeq" id="WP_055734108.1">
    <property type="nucleotide sequence ID" value="NZ_BMDY01000012.1"/>
</dbReference>
<evidence type="ECO:0000313" key="2">
    <source>
        <dbReference type="EMBL" id="GGB08537.1"/>
    </source>
</evidence>
<dbReference type="InterPro" id="IPR013587">
    <property type="entry name" value="Nitrate/nitrite_sensing"/>
</dbReference>